<dbReference type="OrthoDB" id="2496321at2759"/>
<evidence type="ECO:0000313" key="2">
    <source>
        <dbReference type="EMBL" id="KAA1097824.1"/>
    </source>
</evidence>
<dbReference type="EMBL" id="VSWC01000066">
    <property type="protein sequence ID" value="KAA1097824.1"/>
    <property type="molecule type" value="Genomic_DNA"/>
</dbReference>
<reference evidence="4 5" key="1">
    <citation type="submission" date="2019-05" db="EMBL/GenBank/DDBJ databases">
        <title>Emergence of the Ug99 lineage of the wheat stem rust pathogen through somatic hybridization.</title>
        <authorList>
            <person name="Li F."/>
            <person name="Upadhyaya N.M."/>
            <person name="Sperschneider J."/>
            <person name="Matny O."/>
            <person name="Nguyen-Phuc H."/>
            <person name="Mago R."/>
            <person name="Raley C."/>
            <person name="Miller M.E."/>
            <person name="Silverstein K.A.T."/>
            <person name="Henningsen E."/>
            <person name="Hirsch C.D."/>
            <person name="Visser B."/>
            <person name="Pretorius Z.A."/>
            <person name="Steffenson B.J."/>
            <person name="Schwessinger B."/>
            <person name="Dodds P.N."/>
            <person name="Figueroa M."/>
        </authorList>
    </citation>
    <scope>NUCLEOTIDE SEQUENCE [LARGE SCALE GENOMIC DNA]</scope>
    <source>
        <strain evidence="2">21-0</strain>
        <strain evidence="3 5">Ug99</strain>
    </source>
</reference>
<evidence type="ECO:0000313" key="5">
    <source>
        <dbReference type="Proteomes" id="UP000325313"/>
    </source>
</evidence>
<dbReference type="Gene3D" id="3.30.70.330">
    <property type="match status" value="1"/>
</dbReference>
<evidence type="ECO:0000313" key="4">
    <source>
        <dbReference type="Proteomes" id="UP000324748"/>
    </source>
</evidence>
<gene>
    <name evidence="2" type="ORF">PGT21_021221</name>
    <name evidence="3" type="ORF">PGTUg99_037064</name>
</gene>
<evidence type="ECO:0000256" key="1">
    <source>
        <dbReference type="SAM" id="MobiDB-lite"/>
    </source>
</evidence>
<sequence>MPALPSDYSLFTSVSDHDHSLSHRLTDHLIPQAYFYNHPDRTNTPPAESLNHQDRASFDTCSLLKQRDSFQQPASGILRQPESFSQGKNNNTLKISESDLKSNTTHNNCDNRMTDETLEPVPSPQEDFYKDLDQLGILDYLQDYPVSSDDQYFDQFHGLDWLELQTDRQKPLELSSFDRTETGQAILKNPSLTIQQQQQIPETENPQRVISCSSCGVTKPQIELSRLWPCCHPHCNTCINTLINASCNDPPPPQMVCFFCSQHVDGFDPPSAFLSAHNTLFGRVNHSTGLPPFRANQKFFSSGLDRFESVNYNASPPSDQSGLCTGSFSSVWSPNPQLINETDKLVSTFMSDDSNIPLQSGPGNACPWPIVRVDNISWSLTVADIVSWLPGGVECLPPPELCPLPIHILCTPTDGKTLNHCFIETRNLTAAHFIVRHRHGTKIGIRPCSVVLTSSAELHSKILGTKENEPAHDVMKTVRLILKLCAPHSTSSIKSPERPFYHLMSLLSHSVHLSEGGCTKAEDPGEIEVVEKWTNILQIALESLFGWKIENSDSLNILHLMVNVAIVSSLIDKPTLFRFLSHVEVFY</sequence>
<dbReference type="Proteomes" id="UP000325313">
    <property type="component" value="Unassembled WGS sequence"/>
</dbReference>
<feature type="region of interest" description="Disordered" evidence="1">
    <location>
        <begin position="100"/>
        <end position="122"/>
    </location>
</feature>
<protein>
    <recommendedName>
        <fullName evidence="6">RING-type domain-containing protein</fullName>
    </recommendedName>
</protein>
<keyword evidence="4" id="KW-1185">Reference proteome</keyword>
<dbReference type="Proteomes" id="UP000324748">
    <property type="component" value="Unassembled WGS sequence"/>
</dbReference>
<evidence type="ECO:0008006" key="6">
    <source>
        <dbReference type="Google" id="ProtNLM"/>
    </source>
</evidence>
<accession>A0A5B0QWC3</accession>
<dbReference type="EMBL" id="VDEP01000270">
    <property type="protein sequence ID" value="KAA1117215.1"/>
    <property type="molecule type" value="Genomic_DNA"/>
</dbReference>
<name>A0A5B0QWC3_PUCGR</name>
<comment type="caution">
    <text evidence="3">The sequence shown here is derived from an EMBL/GenBank/DDBJ whole genome shotgun (WGS) entry which is preliminary data.</text>
</comment>
<organism evidence="3 5">
    <name type="scientific">Puccinia graminis f. sp. tritici</name>
    <dbReference type="NCBI Taxonomy" id="56615"/>
    <lineage>
        <taxon>Eukaryota</taxon>
        <taxon>Fungi</taxon>
        <taxon>Dikarya</taxon>
        <taxon>Basidiomycota</taxon>
        <taxon>Pucciniomycotina</taxon>
        <taxon>Pucciniomycetes</taxon>
        <taxon>Pucciniales</taxon>
        <taxon>Pucciniaceae</taxon>
        <taxon>Puccinia</taxon>
    </lineage>
</organism>
<proteinExistence type="predicted"/>
<dbReference type="AlphaFoldDB" id="A0A5B0QWC3"/>
<dbReference type="InterPro" id="IPR012677">
    <property type="entry name" value="Nucleotide-bd_a/b_plait_sf"/>
</dbReference>
<evidence type="ECO:0000313" key="3">
    <source>
        <dbReference type="EMBL" id="KAA1117215.1"/>
    </source>
</evidence>
<feature type="compositionally biased region" description="Polar residues" evidence="1">
    <location>
        <begin position="100"/>
        <end position="111"/>
    </location>
</feature>